<organism evidence="1 2">
    <name type="scientific">Mycolicibacterium neoaurum VKM Ac-1815D</name>
    <dbReference type="NCBI Taxonomy" id="700508"/>
    <lineage>
        <taxon>Bacteria</taxon>
        <taxon>Bacillati</taxon>
        <taxon>Actinomycetota</taxon>
        <taxon>Actinomycetes</taxon>
        <taxon>Mycobacteriales</taxon>
        <taxon>Mycobacteriaceae</taxon>
        <taxon>Mycolicibacterium</taxon>
    </lineage>
</organism>
<reference evidence="1 2" key="1">
    <citation type="journal article" date="2014" name="Genome Announc.">
        <title>Complete Genome Sequence of Sterol-Transforming Mycobacterium neoaurum Strain VKM Ac-1815D.</title>
        <authorList>
            <person name="Shtratnikova V.Y."/>
            <person name="Bragin E.Y."/>
            <person name="Dovbnya D.V."/>
            <person name="Pekov Y.A."/>
            <person name="Schelkunov M.I."/>
            <person name="Strizhov N."/>
            <person name="Ivashina T.V."/>
            <person name="Ashapkin V.V."/>
            <person name="Donova M.V."/>
        </authorList>
    </citation>
    <scope>NUCLEOTIDE SEQUENCE [LARGE SCALE GENOMIC DNA]</scope>
    <source>
        <strain evidence="1 2">VKM Ac-1815D</strain>
    </source>
</reference>
<name>V5XI09_MYCNE</name>
<evidence type="ECO:0000313" key="2">
    <source>
        <dbReference type="Proteomes" id="UP000018763"/>
    </source>
</evidence>
<dbReference type="EMBL" id="CP006936">
    <property type="protein sequence ID" value="AHC28065.1"/>
    <property type="molecule type" value="Genomic_DNA"/>
</dbReference>
<dbReference type="Proteomes" id="UP000018763">
    <property type="component" value="Chromosome"/>
</dbReference>
<dbReference type="AlphaFoldDB" id="V5XI09"/>
<accession>V5XI09</accession>
<protein>
    <submittedName>
        <fullName evidence="1">Uncharacterized protein</fullName>
    </submittedName>
</protein>
<evidence type="ECO:0000313" key="1">
    <source>
        <dbReference type="EMBL" id="AHC28065.1"/>
    </source>
</evidence>
<sequence length="55" mass="6085">MGFRVVWTSHTEGSRTVVDTFELDGELTMDLDADHPFGPIADIVGALSDHARRKN</sequence>
<proteinExistence type="predicted"/>
<gene>
    <name evidence="1" type="ORF">D174_22230</name>
</gene>
<keyword evidence="2" id="KW-1185">Reference proteome</keyword>